<reference evidence="3" key="1">
    <citation type="submission" date="2020-04" db="EMBL/GenBank/DDBJ databases">
        <authorList>
            <person name="Alioto T."/>
            <person name="Alioto T."/>
            <person name="Gomez Garrido J."/>
        </authorList>
    </citation>
    <scope>NUCLEOTIDE SEQUENCE</scope>
    <source>
        <strain evidence="3">A484AB</strain>
    </source>
</reference>
<dbReference type="Pfam" id="PF13683">
    <property type="entry name" value="rve_3"/>
    <property type="match status" value="1"/>
</dbReference>
<accession>A0A7D9L7E6</accession>
<feature type="compositionally biased region" description="Low complexity" evidence="1">
    <location>
        <begin position="279"/>
        <end position="295"/>
    </location>
</feature>
<keyword evidence="4" id="KW-1185">Reference proteome</keyword>
<proteinExistence type="predicted"/>
<protein>
    <submittedName>
        <fullName evidence="3">Retrovirus-related Pol poly from transposon</fullName>
    </submittedName>
</protein>
<dbReference type="Gene3D" id="3.30.420.10">
    <property type="entry name" value="Ribonuclease H-like superfamily/Ribonuclease H"/>
    <property type="match status" value="1"/>
</dbReference>
<dbReference type="AlphaFoldDB" id="A0A7D9L7E6"/>
<dbReference type="Proteomes" id="UP001152795">
    <property type="component" value="Unassembled WGS sequence"/>
</dbReference>
<dbReference type="InterPro" id="IPR036397">
    <property type="entry name" value="RNaseH_sf"/>
</dbReference>
<evidence type="ECO:0000259" key="2">
    <source>
        <dbReference type="PROSITE" id="PS50994"/>
    </source>
</evidence>
<dbReference type="SUPFAM" id="SSF53098">
    <property type="entry name" value="Ribonuclease H-like"/>
    <property type="match status" value="1"/>
</dbReference>
<name>A0A7D9L7E6_PARCT</name>
<evidence type="ECO:0000313" key="3">
    <source>
        <dbReference type="EMBL" id="CAB4024689.1"/>
    </source>
</evidence>
<dbReference type="GO" id="GO:0015074">
    <property type="term" value="P:DNA integration"/>
    <property type="evidence" value="ECO:0007669"/>
    <property type="project" value="InterPro"/>
</dbReference>
<comment type="caution">
    <text evidence="3">The sequence shown here is derived from an EMBL/GenBank/DDBJ whole genome shotgun (WGS) entry which is preliminary data.</text>
</comment>
<dbReference type="InterPro" id="IPR050951">
    <property type="entry name" value="Retrovirus_Pol_polyprotein"/>
</dbReference>
<gene>
    <name evidence="3" type="ORF">PACLA_8A029396</name>
</gene>
<evidence type="ECO:0000256" key="1">
    <source>
        <dbReference type="SAM" id="MobiDB-lite"/>
    </source>
</evidence>
<feature type="region of interest" description="Disordered" evidence="1">
    <location>
        <begin position="265"/>
        <end position="337"/>
    </location>
</feature>
<dbReference type="PROSITE" id="PS50994">
    <property type="entry name" value="INTEGRASE"/>
    <property type="match status" value="1"/>
</dbReference>
<dbReference type="GO" id="GO:0003676">
    <property type="term" value="F:nucleic acid binding"/>
    <property type="evidence" value="ECO:0007669"/>
    <property type="project" value="InterPro"/>
</dbReference>
<dbReference type="EMBL" id="CACRXK020013176">
    <property type="protein sequence ID" value="CAB4024689.1"/>
    <property type="molecule type" value="Genomic_DNA"/>
</dbReference>
<dbReference type="InterPro" id="IPR012337">
    <property type="entry name" value="RNaseH-like_sf"/>
</dbReference>
<organism evidence="3 4">
    <name type="scientific">Paramuricea clavata</name>
    <name type="common">Red gorgonian</name>
    <name type="synonym">Violescent sea-whip</name>
    <dbReference type="NCBI Taxonomy" id="317549"/>
    <lineage>
        <taxon>Eukaryota</taxon>
        <taxon>Metazoa</taxon>
        <taxon>Cnidaria</taxon>
        <taxon>Anthozoa</taxon>
        <taxon>Octocorallia</taxon>
        <taxon>Malacalcyonacea</taxon>
        <taxon>Plexauridae</taxon>
        <taxon>Paramuricea</taxon>
    </lineage>
</organism>
<sequence length="410" mass="46739">MDHFTRYAQAYATRDKSAKTAANKLYNDFILRYGFPERIHHDQGAEFENKLFFNLEKVSGIKHSRTTPYHPEGNGQVERFNRTLLSMLRSLPEKYKSRWRDHLQKVVHAFNCTRNDATGYSPFLLLFGRPPRLPIDLMYGLKPPPGHSTYPEYVKKWRESMSEAYQLASEKAEKNATSGKVQYDKKAKSTSLQPGDCVLIRNVKERGGPGKLRSYWEDKVYKIVRRKSNEIPVYEVIPESGGEKTRVLHSTYLPVENAIVKPAQLKKKKKNPEDEFVPVSVENEAQQSVEEAVQEGATPEELAQESQAATGTTVAAEAETQVDSHPVSSQRVRRPPTRLGYGNLGQPTEHWTSINAVHAPATNNMYLHQYPVLPTPPIPFFPPIFPMSLPVFPLYWSSWQGPIMPLNIWC</sequence>
<dbReference type="FunFam" id="3.30.420.10:FF:000032">
    <property type="entry name" value="Retrovirus-related Pol polyprotein from transposon 297-like Protein"/>
    <property type="match status" value="1"/>
</dbReference>
<dbReference type="OrthoDB" id="10065153at2759"/>
<feature type="compositionally biased region" description="Low complexity" evidence="1">
    <location>
        <begin position="307"/>
        <end position="321"/>
    </location>
</feature>
<evidence type="ECO:0000313" key="4">
    <source>
        <dbReference type="Proteomes" id="UP001152795"/>
    </source>
</evidence>
<dbReference type="InterPro" id="IPR001584">
    <property type="entry name" value="Integrase_cat-core"/>
</dbReference>
<dbReference type="PANTHER" id="PTHR37984:SF15">
    <property type="entry name" value="INTEGRASE CATALYTIC DOMAIN-CONTAINING PROTEIN"/>
    <property type="match status" value="1"/>
</dbReference>
<dbReference type="PANTHER" id="PTHR37984">
    <property type="entry name" value="PROTEIN CBG26694"/>
    <property type="match status" value="1"/>
</dbReference>
<feature type="domain" description="Integrase catalytic" evidence="2">
    <location>
        <begin position="1"/>
        <end position="130"/>
    </location>
</feature>